<comment type="caution">
    <text evidence="2">The sequence shown here is derived from an EMBL/GenBank/DDBJ whole genome shotgun (WGS) entry which is preliminary data.</text>
</comment>
<name>A0A4D4L0A6_STRVO</name>
<protein>
    <submittedName>
        <fullName evidence="2">Uncharacterized protein</fullName>
    </submittedName>
</protein>
<sequence length="125" mass="12320">MRGTGDGRARDPQRGGAVTVRQPDPGGRAAAGDPDDLAQGLGGALGEAALGPVLLEARTGALDGGGPPGRPDGPRPVAAGRRAPGRAVAVPEAAMEAAMTVVRASREALRRSVDKRTAGLLGEGG</sequence>
<dbReference type="EMBL" id="BJHW01000001">
    <property type="protein sequence ID" value="GDY55011.1"/>
    <property type="molecule type" value="Genomic_DNA"/>
</dbReference>
<gene>
    <name evidence="2" type="ORF">SVIO_056340</name>
</gene>
<evidence type="ECO:0000313" key="2">
    <source>
        <dbReference type="EMBL" id="GDY55011.1"/>
    </source>
</evidence>
<feature type="compositionally biased region" description="Basic and acidic residues" evidence="1">
    <location>
        <begin position="1"/>
        <end position="13"/>
    </location>
</feature>
<dbReference type="Proteomes" id="UP000301309">
    <property type="component" value="Unassembled WGS sequence"/>
</dbReference>
<evidence type="ECO:0000313" key="3">
    <source>
        <dbReference type="Proteomes" id="UP000301309"/>
    </source>
</evidence>
<reference evidence="2 3" key="1">
    <citation type="journal article" date="2020" name="Int. J. Syst. Evol. Microbiol.">
        <title>Reclassification of Streptomyces castelarensis and Streptomyces sporoclivatus as later heterotypic synonyms of Streptomyces antimycoticus.</title>
        <authorList>
            <person name="Komaki H."/>
            <person name="Tamura T."/>
        </authorList>
    </citation>
    <scope>NUCLEOTIDE SEQUENCE [LARGE SCALE GENOMIC DNA]</scope>
    <source>
        <strain evidence="2 3">NBRC 13459</strain>
    </source>
</reference>
<feature type="region of interest" description="Disordered" evidence="1">
    <location>
        <begin position="58"/>
        <end position="84"/>
    </location>
</feature>
<dbReference type="AlphaFoldDB" id="A0A4D4L0A6"/>
<keyword evidence="3" id="KW-1185">Reference proteome</keyword>
<evidence type="ECO:0000256" key="1">
    <source>
        <dbReference type="SAM" id="MobiDB-lite"/>
    </source>
</evidence>
<feature type="region of interest" description="Disordered" evidence="1">
    <location>
        <begin position="1"/>
        <end position="43"/>
    </location>
</feature>
<organism evidence="2 3">
    <name type="scientific">Streptomyces violaceusniger</name>
    <dbReference type="NCBI Taxonomy" id="68280"/>
    <lineage>
        <taxon>Bacteria</taxon>
        <taxon>Bacillati</taxon>
        <taxon>Actinomycetota</taxon>
        <taxon>Actinomycetes</taxon>
        <taxon>Kitasatosporales</taxon>
        <taxon>Streptomycetaceae</taxon>
        <taxon>Streptomyces</taxon>
        <taxon>Streptomyces violaceusniger group</taxon>
    </lineage>
</organism>
<proteinExistence type="predicted"/>
<feature type="compositionally biased region" description="Low complexity" evidence="1">
    <location>
        <begin position="75"/>
        <end position="84"/>
    </location>
</feature>
<accession>A0A4D4L0A6</accession>